<dbReference type="Proteomes" id="UP000218387">
    <property type="component" value="Chromosome"/>
</dbReference>
<dbReference type="InterPro" id="IPR010426">
    <property type="entry name" value="MTTB_MeTrfase"/>
</dbReference>
<accession>A0A4P9C643</accession>
<proteinExistence type="inferred from homology"/>
<name>A0A4P9C643_EUBML</name>
<dbReference type="Pfam" id="PF06253">
    <property type="entry name" value="MTTB"/>
    <property type="match status" value="1"/>
</dbReference>
<comment type="similarity">
    <text evidence="1">Belongs to the trimethylamine methyltransferase family.</text>
</comment>
<sequence>MLRKNAYDLFLSLDDVEKIHESTLRVLKEVGVEFKHEEVLDVFKKHGARVENSIVYLDEDIINNALQTVPKSFELHGRAGFSTISVDGAPVITTAGGPPQLVHEDDSIRDSTLEDVIKFYKLIESSDVIDVTRIVSSDTADLDRNSENLFNPQQALLLKYNTKPVYGTIVNSNHTRGKSIRQGTRDSIQLIKKFYDVWDKNIILTDHCCISPLSVGSEVLENMLAMLDEDQIVQFTVCSMTNLTSPPSIMGTVVQDNATLLAAMVFTQLVKPGTPTIYRTLSAPTDMREVKLAIGSPENTLLGFAGIAMARYYGVPVGSGGGLSDSLTVDYQAGAETMMTLLPTYLGNADFVSHSVGTLGSFNLGSFEKLVLDEEVVSMLKRLYEGIAISDKKDGVDLMLKVGPRGNYLKGRTPKDYREEHYLPKYFNKQGDKLADREKFGTALDRAKKEVQRRVDEYELPETTKKQKEILNEYLPDPYKYDL</sequence>
<organism evidence="4 5">
    <name type="scientific">Eubacterium maltosivorans</name>
    <dbReference type="NCBI Taxonomy" id="2041044"/>
    <lineage>
        <taxon>Bacteria</taxon>
        <taxon>Bacillati</taxon>
        <taxon>Bacillota</taxon>
        <taxon>Clostridia</taxon>
        <taxon>Eubacteriales</taxon>
        <taxon>Eubacteriaceae</taxon>
        <taxon>Eubacterium</taxon>
    </lineage>
</organism>
<dbReference type="RefSeq" id="WP_013381113.1">
    <property type="nucleotide sequence ID" value="NZ_CABJDW020000014.1"/>
</dbReference>
<dbReference type="GeneID" id="68363834"/>
<protein>
    <submittedName>
        <fullName evidence="4">Trimethylamine methyltransferase</fullName>
    </submittedName>
</protein>
<keyword evidence="5" id="KW-1185">Reference proteome</keyword>
<dbReference type="GO" id="GO:0032259">
    <property type="term" value="P:methylation"/>
    <property type="evidence" value="ECO:0007669"/>
    <property type="project" value="UniProtKB-KW"/>
</dbReference>
<dbReference type="AlphaFoldDB" id="A0A4P9C643"/>
<dbReference type="KEGG" id="emt:CPZ25_006230"/>
<keyword evidence="2 4" id="KW-0489">Methyltransferase</keyword>
<dbReference type="Gene3D" id="3.20.20.480">
    <property type="entry name" value="Trimethylamine methyltransferase-like"/>
    <property type="match status" value="1"/>
</dbReference>
<dbReference type="EMBL" id="CP029487">
    <property type="protein sequence ID" value="QCT70939.1"/>
    <property type="molecule type" value="Genomic_DNA"/>
</dbReference>
<dbReference type="GO" id="GO:0015948">
    <property type="term" value="P:methanogenesis"/>
    <property type="evidence" value="ECO:0007669"/>
    <property type="project" value="InterPro"/>
</dbReference>
<gene>
    <name evidence="4" type="ORF">CPZ25_006230</name>
</gene>
<dbReference type="GO" id="GO:0008168">
    <property type="term" value="F:methyltransferase activity"/>
    <property type="evidence" value="ECO:0007669"/>
    <property type="project" value="UniProtKB-KW"/>
</dbReference>
<evidence type="ECO:0000256" key="3">
    <source>
        <dbReference type="ARBA" id="ARBA00022679"/>
    </source>
</evidence>
<evidence type="ECO:0000313" key="4">
    <source>
        <dbReference type="EMBL" id="QCT70939.1"/>
    </source>
</evidence>
<reference evidence="4 5" key="1">
    <citation type="submission" date="2018-05" db="EMBL/GenBank/DDBJ databases">
        <title>Genome comparison of Eubacterium sp.</title>
        <authorList>
            <person name="Feng Y."/>
            <person name="Sanchez-Andrea I."/>
            <person name="Stams A.J.M."/>
            <person name="De Vos W.M."/>
        </authorList>
    </citation>
    <scope>NUCLEOTIDE SEQUENCE [LARGE SCALE GENOMIC DNA]</scope>
    <source>
        <strain evidence="4 5">YI</strain>
    </source>
</reference>
<dbReference type="InterPro" id="IPR038601">
    <property type="entry name" value="MttB-like_sf"/>
</dbReference>
<keyword evidence="3 4" id="KW-0808">Transferase</keyword>
<evidence type="ECO:0000313" key="5">
    <source>
        <dbReference type="Proteomes" id="UP000218387"/>
    </source>
</evidence>
<evidence type="ECO:0000256" key="2">
    <source>
        <dbReference type="ARBA" id="ARBA00022603"/>
    </source>
</evidence>
<evidence type="ECO:0000256" key="1">
    <source>
        <dbReference type="ARBA" id="ARBA00007137"/>
    </source>
</evidence>